<evidence type="ECO:0000313" key="3">
    <source>
        <dbReference type="Proteomes" id="UP000431826"/>
    </source>
</evidence>
<dbReference type="AlphaFoldDB" id="A0A640V2V6"/>
<dbReference type="Proteomes" id="UP000431826">
    <property type="component" value="Unassembled WGS sequence"/>
</dbReference>
<name>A0A640V2V6_9ACTN</name>
<sequence>MALLPAAVAGILLTAPAGSARIMQLRATARKHRRADHRAVKAEAKDSSKARR</sequence>
<keyword evidence="3" id="KW-1185">Reference proteome</keyword>
<dbReference type="OrthoDB" id="4326307at2"/>
<protein>
    <submittedName>
        <fullName evidence="2">Uncharacterized protein</fullName>
    </submittedName>
</protein>
<feature type="region of interest" description="Disordered" evidence="1">
    <location>
        <begin position="28"/>
        <end position="52"/>
    </location>
</feature>
<comment type="caution">
    <text evidence="2">The sequence shown here is derived from an EMBL/GenBank/DDBJ whole genome shotgun (WGS) entry which is preliminary data.</text>
</comment>
<evidence type="ECO:0000313" key="2">
    <source>
        <dbReference type="EMBL" id="GFE42017.1"/>
    </source>
</evidence>
<gene>
    <name evidence="2" type="ORF">Stube_66900</name>
</gene>
<dbReference type="RefSeq" id="WP_159749164.1">
    <property type="nucleotide sequence ID" value="NZ_BLIR01000003.1"/>
</dbReference>
<feature type="compositionally biased region" description="Basic and acidic residues" evidence="1">
    <location>
        <begin position="37"/>
        <end position="52"/>
    </location>
</feature>
<evidence type="ECO:0000256" key="1">
    <source>
        <dbReference type="SAM" id="MobiDB-lite"/>
    </source>
</evidence>
<proteinExistence type="predicted"/>
<accession>A0A640V2V6</accession>
<reference evidence="2 3" key="1">
    <citation type="submission" date="2019-12" db="EMBL/GenBank/DDBJ databases">
        <title>Whole genome shotgun sequence of Streptomyces tubercidicus NBRC 13090.</title>
        <authorList>
            <person name="Ichikawa N."/>
            <person name="Kimura A."/>
            <person name="Kitahashi Y."/>
            <person name="Komaki H."/>
            <person name="Tamura T."/>
        </authorList>
    </citation>
    <scope>NUCLEOTIDE SEQUENCE [LARGE SCALE GENOMIC DNA]</scope>
    <source>
        <strain evidence="2 3">NBRC 13090</strain>
    </source>
</reference>
<dbReference type="GeneID" id="96287744"/>
<dbReference type="EMBL" id="BLIR01000003">
    <property type="protein sequence ID" value="GFE42017.1"/>
    <property type="molecule type" value="Genomic_DNA"/>
</dbReference>
<organism evidence="2 3">
    <name type="scientific">Streptomyces tubercidicus</name>
    <dbReference type="NCBI Taxonomy" id="47759"/>
    <lineage>
        <taxon>Bacteria</taxon>
        <taxon>Bacillati</taxon>
        <taxon>Actinomycetota</taxon>
        <taxon>Actinomycetes</taxon>
        <taxon>Kitasatosporales</taxon>
        <taxon>Streptomycetaceae</taxon>
        <taxon>Streptomyces</taxon>
    </lineage>
</organism>